<evidence type="ECO:0000313" key="3">
    <source>
        <dbReference type="Proteomes" id="UP001222027"/>
    </source>
</evidence>
<name>A0AAV8RNX7_ENSVE</name>
<dbReference type="Gene3D" id="2.60.120.200">
    <property type="match status" value="1"/>
</dbReference>
<evidence type="ECO:0000313" key="2">
    <source>
        <dbReference type="EMBL" id="KAJ8501197.1"/>
    </source>
</evidence>
<dbReference type="InterPro" id="IPR010713">
    <property type="entry name" value="XET_C"/>
</dbReference>
<gene>
    <name evidence="2" type="ORF">OPV22_011749</name>
</gene>
<protein>
    <recommendedName>
        <fullName evidence="1">Xyloglucan endo-transglycosylase C-terminal domain-containing protein</fullName>
    </recommendedName>
</protein>
<dbReference type="GO" id="GO:0044042">
    <property type="term" value="P:glucan metabolic process"/>
    <property type="evidence" value="ECO:0007669"/>
    <property type="project" value="InterPro"/>
</dbReference>
<accession>A0AAV8RNX7</accession>
<dbReference type="AlphaFoldDB" id="A0AAV8RNX7"/>
<evidence type="ECO:0000259" key="1">
    <source>
        <dbReference type="Pfam" id="PF06955"/>
    </source>
</evidence>
<feature type="domain" description="Xyloglucan endo-transglycosylase C-terminal" evidence="1">
    <location>
        <begin position="48"/>
        <end position="80"/>
    </location>
</feature>
<sequence>MGGDFPSKPVSIYATIWDGSTYLGHHLRRPPQIRPLRCRIRGPCPPWLRRRSRTTLAPFRKKHLSYSYCHDRVRYPAPPPPPERVLGPEAESFLASGEAKFNYRRRRSKHYGRSTADAVVLV</sequence>
<keyword evidence="3" id="KW-1185">Reference proteome</keyword>
<reference evidence="2 3" key="1">
    <citation type="submission" date="2022-12" db="EMBL/GenBank/DDBJ databases">
        <title>Chromosome-scale assembly of the Ensete ventricosum genome.</title>
        <authorList>
            <person name="Dussert Y."/>
            <person name="Stocks J."/>
            <person name="Wendawek A."/>
            <person name="Woldeyes F."/>
            <person name="Nichols R.A."/>
            <person name="Borrell J.S."/>
        </authorList>
    </citation>
    <scope>NUCLEOTIDE SEQUENCE [LARGE SCALE GENOMIC DNA]</scope>
    <source>
        <strain evidence="3">cv. Maze</strain>
        <tissue evidence="2">Seeds</tissue>
    </source>
</reference>
<comment type="caution">
    <text evidence="2">The sequence shown here is derived from an EMBL/GenBank/DDBJ whole genome shotgun (WGS) entry which is preliminary data.</text>
</comment>
<dbReference type="GO" id="GO:0016762">
    <property type="term" value="F:xyloglucan:xyloglucosyl transferase activity"/>
    <property type="evidence" value="ECO:0007669"/>
    <property type="project" value="InterPro"/>
</dbReference>
<dbReference type="EMBL" id="JAQQAF010000003">
    <property type="protein sequence ID" value="KAJ8501197.1"/>
    <property type="molecule type" value="Genomic_DNA"/>
</dbReference>
<organism evidence="2 3">
    <name type="scientific">Ensete ventricosum</name>
    <name type="common">Abyssinian banana</name>
    <name type="synonym">Musa ensete</name>
    <dbReference type="NCBI Taxonomy" id="4639"/>
    <lineage>
        <taxon>Eukaryota</taxon>
        <taxon>Viridiplantae</taxon>
        <taxon>Streptophyta</taxon>
        <taxon>Embryophyta</taxon>
        <taxon>Tracheophyta</taxon>
        <taxon>Spermatophyta</taxon>
        <taxon>Magnoliopsida</taxon>
        <taxon>Liliopsida</taxon>
        <taxon>Zingiberales</taxon>
        <taxon>Musaceae</taxon>
        <taxon>Ensete</taxon>
    </lineage>
</organism>
<dbReference type="Pfam" id="PF06955">
    <property type="entry name" value="XET_C"/>
    <property type="match status" value="1"/>
</dbReference>
<proteinExistence type="predicted"/>
<dbReference type="GO" id="GO:0048046">
    <property type="term" value="C:apoplast"/>
    <property type="evidence" value="ECO:0007669"/>
    <property type="project" value="InterPro"/>
</dbReference>
<dbReference type="Proteomes" id="UP001222027">
    <property type="component" value="Unassembled WGS sequence"/>
</dbReference>